<dbReference type="SMART" id="SM00825">
    <property type="entry name" value="PKS_KS"/>
    <property type="match status" value="1"/>
</dbReference>
<dbReference type="PROSITE" id="PS50075">
    <property type="entry name" value="CARRIER"/>
    <property type="match status" value="2"/>
</dbReference>
<dbReference type="GO" id="GO:0006633">
    <property type="term" value="P:fatty acid biosynthetic process"/>
    <property type="evidence" value="ECO:0007669"/>
    <property type="project" value="InterPro"/>
</dbReference>
<dbReference type="SMART" id="SM00823">
    <property type="entry name" value="PKS_PP"/>
    <property type="match status" value="2"/>
</dbReference>
<dbReference type="SUPFAM" id="SSF47336">
    <property type="entry name" value="ACP-like"/>
    <property type="match status" value="2"/>
</dbReference>
<keyword evidence="1" id="KW-0596">Phosphopantetheine</keyword>
<feature type="compositionally biased region" description="Low complexity" evidence="5">
    <location>
        <begin position="22"/>
        <end position="32"/>
    </location>
</feature>
<keyword evidence="2" id="KW-0597">Phosphoprotein</keyword>
<dbReference type="SMART" id="SM00827">
    <property type="entry name" value="PKS_AT"/>
    <property type="match status" value="1"/>
</dbReference>
<evidence type="ECO:0000256" key="4">
    <source>
        <dbReference type="ARBA" id="ARBA00023268"/>
    </source>
</evidence>
<dbReference type="GO" id="GO:0004312">
    <property type="term" value="F:fatty acid synthase activity"/>
    <property type="evidence" value="ECO:0007669"/>
    <property type="project" value="TreeGrafter"/>
</dbReference>
<protein>
    <submittedName>
        <fullName evidence="8">Polyketide synthase</fullName>
    </submittedName>
</protein>
<evidence type="ECO:0000256" key="3">
    <source>
        <dbReference type="ARBA" id="ARBA00022679"/>
    </source>
</evidence>
<evidence type="ECO:0000259" key="6">
    <source>
        <dbReference type="PROSITE" id="PS50075"/>
    </source>
</evidence>
<dbReference type="GO" id="GO:0071770">
    <property type="term" value="P:DIM/DIP cell wall layer assembly"/>
    <property type="evidence" value="ECO:0007669"/>
    <property type="project" value="TreeGrafter"/>
</dbReference>
<dbReference type="Gene3D" id="3.40.366.10">
    <property type="entry name" value="Malonyl-Coenzyme A Acyl Carrier Protein, domain 2"/>
    <property type="match status" value="1"/>
</dbReference>
<dbReference type="InterPro" id="IPR020806">
    <property type="entry name" value="PKS_PP-bd"/>
</dbReference>
<dbReference type="PROSITE" id="PS00606">
    <property type="entry name" value="KS3_1"/>
    <property type="match status" value="1"/>
</dbReference>
<dbReference type="GO" id="GO:0004315">
    <property type="term" value="F:3-oxoacyl-[acyl-carrier-protein] synthase activity"/>
    <property type="evidence" value="ECO:0007669"/>
    <property type="project" value="InterPro"/>
</dbReference>
<dbReference type="InterPro" id="IPR018201">
    <property type="entry name" value="Ketoacyl_synth_AS"/>
</dbReference>
<organism evidence="8 9">
    <name type="scientific">Nocardia ninae NBRC 108245</name>
    <dbReference type="NCBI Taxonomy" id="1210091"/>
    <lineage>
        <taxon>Bacteria</taxon>
        <taxon>Bacillati</taxon>
        <taxon>Actinomycetota</taxon>
        <taxon>Actinomycetes</taxon>
        <taxon>Mycobacteriales</taxon>
        <taxon>Nocardiaceae</taxon>
        <taxon>Nocardia</taxon>
    </lineage>
</organism>
<keyword evidence="3" id="KW-0808">Transferase</keyword>
<dbReference type="Gene3D" id="3.40.50.1820">
    <property type="entry name" value="alpha/beta hydrolase"/>
    <property type="match status" value="1"/>
</dbReference>
<reference evidence="8 9" key="1">
    <citation type="submission" date="2019-07" db="EMBL/GenBank/DDBJ databases">
        <title>Whole genome shotgun sequence of Nocardia ninae NBRC 108245.</title>
        <authorList>
            <person name="Hosoyama A."/>
            <person name="Uohara A."/>
            <person name="Ohji S."/>
            <person name="Ichikawa N."/>
        </authorList>
    </citation>
    <scope>NUCLEOTIDE SEQUENCE [LARGE SCALE GENOMIC DNA]</scope>
    <source>
        <strain evidence="8 9">NBRC 108245</strain>
    </source>
</reference>
<dbReference type="InterPro" id="IPR014030">
    <property type="entry name" value="Ketoacyl_synth_N"/>
</dbReference>
<dbReference type="Pfam" id="PF16197">
    <property type="entry name" value="KAsynt_C_assoc"/>
    <property type="match status" value="1"/>
</dbReference>
<dbReference type="Gene3D" id="3.30.70.250">
    <property type="entry name" value="Malonyl-CoA ACP transacylase, ACP-binding"/>
    <property type="match status" value="1"/>
</dbReference>
<dbReference type="GO" id="GO:0005886">
    <property type="term" value="C:plasma membrane"/>
    <property type="evidence" value="ECO:0007669"/>
    <property type="project" value="TreeGrafter"/>
</dbReference>
<feature type="region of interest" description="Disordered" evidence="5">
    <location>
        <begin position="1"/>
        <end position="34"/>
    </location>
</feature>
<feature type="compositionally biased region" description="Polar residues" evidence="5">
    <location>
        <begin position="1"/>
        <end position="14"/>
    </location>
</feature>
<dbReference type="GO" id="GO:0031177">
    <property type="term" value="F:phosphopantetheine binding"/>
    <property type="evidence" value="ECO:0007669"/>
    <property type="project" value="InterPro"/>
</dbReference>
<dbReference type="Pfam" id="PF00975">
    <property type="entry name" value="Thioesterase"/>
    <property type="match status" value="1"/>
</dbReference>
<keyword evidence="9" id="KW-1185">Reference proteome</keyword>
<dbReference type="Pfam" id="PF00109">
    <property type="entry name" value="ketoacyl-synt"/>
    <property type="match status" value="1"/>
</dbReference>
<dbReference type="InterPro" id="IPR009081">
    <property type="entry name" value="PP-bd_ACP"/>
</dbReference>
<dbReference type="RefSeq" id="WP_147135436.1">
    <property type="nucleotide sequence ID" value="NZ_BJXA01000035.1"/>
</dbReference>
<sequence length="1830" mass="193103">MADNEGTSTTTTESLPADADADQASAQVAAASTEVSGAQTDMTVSELRDWLRNWVAEATGQPIEQISVDRPMEEFGLASRDAIALVGDIEDLTGVVLTATAYFQHPTIASLAEMVINGEPEIAEEASDDAFYTAGHTPGDAHDIAIIGLSTRLPGAGDTPESTWEFLIGRGDAIRELPEGRWEEFSSNPAAAKAIAEGNTLGGYLDQDVVKGFDAEFFAMSPIEVERVDPQQRLMMELTWEALEHARIPASELKGAPVGMFIGSSTSDFMLIAALGLGADQGPNVPVSAQAYGISGSSSGIIANRVSYFYDFRGPSVTVDTACSSTLVAVHQAVRALREGDADVALAGGVNMILAPMATLGFDLGGGVAKNGRVKAFSSDADGMVRSEGAGLFVLKRLADAERDGDRIMAVIKGSAVNSDGRSNGLYAPNPDAQADVLRRAYRDAGIVPSTVDYIEAHGTGTPLGDPIEADALAKVVGRGRDKDKPALLGSAKTNFGHLESGAGAASLAKVLMGLQHNIIPPNINYAGPNPYIPWAQSNLEVVVEPTEFPRYSGKATIGISGFGFGGTNAHVVVQEYVPTSAEAVAAPELAPAGEDAAVASAVAAPDAELDDETTDVAAEADAVVDEASRADIETSAPVAEATVSVVESVAPVAEWTAERTEPLPVILPVSGYLPSRRRRAAAELADWLESEVGHNVSLEDVARSLAKRSHWRSRGVVLATTHEEAIAGLRAIAAGKPGAGVFTADAPAVMGPVWVLSGFGAQHRKMAKRLYLENSIFAKAVDEVDELVQDEAGYSVRELFLDDSQDYNVGTSQVGIFTIQIGLAALLRAHGAQPEAVIGHSMGEVAEAYIAGGLALEDAVRVICARSRLMYEGEQMITDDDVRNMALVEYSAEDIEKLLAEYPDVEVGVYAAPTNTVIGGPQDQVAAIVARVEAAGKFARVLQTRGAGHTSQMDPLLGELAAELAGIEPTKLKTGLYSTVQKEQYYRPGSDPVHTEDYWVKNMRGSVYFTNAVKLAVDAGHTTFLELAPNSVALMQVLGTTFAAGLPNAQLIPTLKRKEDEASGVIGALAQLYVHGHQVDLSSLLSPGDYADIPRTRFVRKEFWPKVSLAATGSTGVPGVHVALPDGRHAWEVPAESVTDLAALVNAAAAQVLSDVSLGASIPHAVVPATGTLTTTLTPHPGGASVQVHAKEGNAFRLLFDAVVTSGAPLPESVVAEAVPAVTAVATTGDADLEVVETFGERWDPNGTQPLEDRLALIVAESMGYAVEDLPMEIPLMELGLDSLMAMRIKNRVEYEFDIPQLQIQAVRDANLTEVGKVLRYAIDHREEMLAVAERQAAGEEIVVDSNFIAAARAAVEAGADPAAAVTEAAAAEGVSLDVETTSVQAEAEQIVAQAETAAGITGAAAGTATPAPVSPEQSAAANAKEAANERALDSQDTTAVGAAESVAAQAAPAAGAAAMESVFGAQQSGDEDDVPPRDAAERLTFATWAVVTGKSAGGIFNTLPILDEDTAEKLAARLTDRVKAEVTLDDVLDCETIEQLADIVRTLQDSGADVDGFVRPLRARVDGSNAVPVFVFHPAGGNTLVYEPLLKRLPADTPMYGFERVDGAIEERARQYVPELRKLQGDGPFVLYGWSLGAVLAMACAQLLRAEGADVRVVGLIDLAIPSEPEDNSPEERVRRIERYQAFAKKTYGVDGELPPEQLKELAQAGDEEQFKMISDLIKISGAKIPGGVLEHQKTSWIENRALQQVRPTQYDGDVVLYLADRYHDGAIELEPRYAERLPNGGWDEYLSNLEIVHIPGDHLQIVDEPRIGKIGADLAAKLAAIAP</sequence>
<dbReference type="InterPro" id="IPR001031">
    <property type="entry name" value="Thioesterase"/>
</dbReference>
<dbReference type="Gene3D" id="3.40.47.10">
    <property type="match status" value="1"/>
</dbReference>
<dbReference type="InterPro" id="IPR014043">
    <property type="entry name" value="Acyl_transferase_dom"/>
</dbReference>
<feature type="domain" description="Carrier" evidence="6">
    <location>
        <begin position="42"/>
        <end position="119"/>
    </location>
</feature>
<dbReference type="Pfam" id="PF00698">
    <property type="entry name" value="Acyl_transf_1"/>
    <property type="match status" value="1"/>
</dbReference>
<dbReference type="InterPro" id="IPR001227">
    <property type="entry name" value="Ac_transferase_dom_sf"/>
</dbReference>
<dbReference type="InterPro" id="IPR016035">
    <property type="entry name" value="Acyl_Trfase/lysoPLipase"/>
</dbReference>
<dbReference type="OrthoDB" id="9778690at2"/>
<gene>
    <name evidence="8" type="primary">pks13</name>
    <name evidence="8" type="ORF">NN4_48270</name>
</gene>
<dbReference type="FunFam" id="3.30.70.250:FF:000003">
    <property type="entry name" value="Polyketide beta-ketoacyl synthase Pks3"/>
    <property type="match status" value="1"/>
</dbReference>
<dbReference type="PANTHER" id="PTHR43775:SF37">
    <property type="entry name" value="SI:DKEY-61P9.11"/>
    <property type="match status" value="1"/>
</dbReference>
<evidence type="ECO:0000256" key="5">
    <source>
        <dbReference type="SAM" id="MobiDB-lite"/>
    </source>
</evidence>
<feature type="region of interest" description="Disordered" evidence="5">
    <location>
        <begin position="1407"/>
        <end position="1441"/>
    </location>
</feature>
<evidence type="ECO:0000313" key="8">
    <source>
        <dbReference type="EMBL" id="GEM40308.1"/>
    </source>
</evidence>
<dbReference type="PANTHER" id="PTHR43775">
    <property type="entry name" value="FATTY ACID SYNTHASE"/>
    <property type="match status" value="1"/>
</dbReference>
<dbReference type="PROSITE" id="PS52004">
    <property type="entry name" value="KS3_2"/>
    <property type="match status" value="1"/>
</dbReference>
<dbReference type="NCBIfam" id="NF040607">
    <property type="entry name" value="mycolic_Pks13"/>
    <property type="match status" value="1"/>
</dbReference>
<dbReference type="InterPro" id="IPR016036">
    <property type="entry name" value="Malonyl_transacylase_ACP-bd"/>
</dbReference>
<dbReference type="InterPro" id="IPR016039">
    <property type="entry name" value="Thiolase-like"/>
</dbReference>
<dbReference type="InterPro" id="IPR014031">
    <property type="entry name" value="Ketoacyl_synth_C"/>
</dbReference>
<dbReference type="CDD" id="cd00833">
    <property type="entry name" value="PKS"/>
    <property type="match status" value="1"/>
</dbReference>
<dbReference type="Proteomes" id="UP000321424">
    <property type="component" value="Unassembled WGS sequence"/>
</dbReference>
<evidence type="ECO:0000256" key="2">
    <source>
        <dbReference type="ARBA" id="ARBA00022553"/>
    </source>
</evidence>
<dbReference type="InterPro" id="IPR050091">
    <property type="entry name" value="PKS_NRPS_Biosynth_Enz"/>
</dbReference>
<feature type="domain" description="Ketosynthase family 3 (KS3)" evidence="7">
    <location>
        <begin position="141"/>
        <end position="576"/>
    </location>
</feature>
<dbReference type="SUPFAM" id="SSF53474">
    <property type="entry name" value="alpha/beta-Hydrolases"/>
    <property type="match status" value="1"/>
</dbReference>
<dbReference type="InterPro" id="IPR053778">
    <property type="entry name" value="Pks13"/>
</dbReference>
<accession>A0A511MJI8</accession>
<dbReference type="Pfam" id="PF02801">
    <property type="entry name" value="Ketoacyl-synt_C"/>
    <property type="match status" value="1"/>
</dbReference>
<evidence type="ECO:0000256" key="1">
    <source>
        <dbReference type="ARBA" id="ARBA00022450"/>
    </source>
</evidence>
<dbReference type="SUPFAM" id="SSF55048">
    <property type="entry name" value="Probable ACP-binding domain of malonyl-CoA ACP transacylase"/>
    <property type="match status" value="1"/>
</dbReference>
<proteinExistence type="predicted"/>
<dbReference type="SUPFAM" id="SSF52151">
    <property type="entry name" value="FabD/lysophospholipase-like"/>
    <property type="match status" value="1"/>
</dbReference>
<name>A0A511MJI8_9NOCA</name>
<dbReference type="InterPro" id="IPR020841">
    <property type="entry name" value="PKS_Beta-ketoAc_synthase_dom"/>
</dbReference>
<dbReference type="GO" id="GO:0005737">
    <property type="term" value="C:cytoplasm"/>
    <property type="evidence" value="ECO:0007669"/>
    <property type="project" value="TreeGrafter"/>
</dbReference>
<dbReference type="InterPro" id="IPR036736">
    <property type="entry name" value="ACP-like_sf"/>
</dbReference>
<dbReference type="Pfam" id="PF00550">
    <property type="entry name" value="PP-binding"/>
    <property type="match status" value="2"/>
</dbReference>
<dbReference type="InterPro" id="IPR032821">
    <property type="entry name" value="PKS_assoc"/>
</dbReference>
<dbReference type="EMBL" id="BJXA01000035">
    <property type="protein sequence ID" value="GEM40308.1"/>
    <property type="molecule type" value="Genomic_DNA"/>
</dbReference>
<dbReference type="InterPro" id="IPR029058">
    <property type="entry name" value="AB_hydrolase_fold"/>
</dbReference>
<dbReference type="SUPFAM" id="SSF53901">
    <property type="entry name" value="Thiolase-like"/>
    <property type="match status" value="1"/>
</dbReference>
<evidence type="ECO:0000313" key="9">
    <source>
        <dbReference type="Proteomes" id="UP000321424"/>
    </source>
</evidence>
<dbReference type="Gene3D" id="1.10.1200.10">
    <property type="entry name" value="ACP-like"/>
    <property type="match status" value="2"/>
</dbReference>
<feature type="domain" description="Carrier" evidence="6">
    <location>
        <begin position="1250"/>
        <end position="1327"/>
    </location>
</feature>
<comment type="caution">
    <text evidence="8">The sequence shown here is derived from an EMBL/GenBank/DDBJ whole genome shotgun (WGS) entry which is preliminary data.</text>
</comment>
<evidence type="ECO:0000259" key="7">
    <source>
        <dbReference type="PROSITE" id="PS52004"/>
    </source>
</evidence>
<keyword evidence="4" id="KW-0511">Multifunctional enzyme</keyword>